<dbReference type="SUPFAM" id="SSF53474">
    <property type="entry name" value="alpha/beta-Hydrolases"/>
    <property type="match status" value="1"/>
</dbReference>
<evidence type="ECO:0000313" key="2">
    <source>
        <dbReference type="EMBL" id="MDQ0275114.1"/>
    </source>
</evidence>
<dbReference type="PANTHER" id="PTHR43798">
    <property type="entry name" value="MONOACYLGLYCEROL LIPASE"/>
    <property type="match status" value="1"/>
</dbReference>
<evidence type="ECO:0000259" key="1">
    <source>
        <dbReference type="Pfam" id="PF00561"/>
    </source>
</evidence>
<gene>
    <name evidence="2" type="ORF">J2S72_001138</name>
</gene>
<reference evidence="2 3" key="1">
    <citation type="submission" date="2023-07" db="EMBL/GenBank/DDBJ databases">
        <title>Genomic Encyclopedia of Type Strains, Phase IV (KMG-IV): sequencing the most valuable type-strain genomes for metagenomic binning, comparative biology and taxonomic classification.</title>
        <authorList>
            <person name="Goeker M."/>
        </authorList>
    </citation>
    <scope>NUCLEOTIDE SEQUENCE [LARGE SCALE GENOMIC DNA]</scope>
    <source>
        <strain evidence="2 3">DSM 22616</strain>
    </source>
</reference>
<dbReference type="PANTHER" id="PTHR43798:SF33">
    <property type="entry name" value="HYDROLASE, PUTATIVE (AFU_ORTHOLOGUE AFUA_2G14860)-RELATED"/>
    <property type="match status" value="1"/>
</dbReference>
<dbReference type="Proteomes" id="UP001236559">
    <property type="component" value="Unassembled WGS sequence"/>
</dbReference>
<dbReference type="EMBL" id="JAUSTN010000005">
    <property type="protein sequence ID" value="MDQ0275114.1"/>
    <property type="molecule type" value="Genomic_DNA"/>
</dbReference>
<dbReference type="Pfam" id="PF00561">
    <property type="entry name" value="Abhydrolase_1"/>
    <property type="match status" value="1"/>
</dbReference>
<comment type="caution">
    <text evidence="2">The sequence shown here is derived from an EMBL/GenBank/DDBJ whole genome shotgun (WGS) entry which is preliminary data.</text>
</comment>
<dbReference type="Gene3D" id="3.40.50.1820">
    <property type="entry name" value="alpha/beta hydrolase"/>
    <property type="match status" value="1"/>
</dbReference>
<evidence type="ECO:0000313" key="3">
    <source>
        <dbReference type="Proteomes" id="UP001236559"/>
    </source>
</evidence>
<dbReference type="InterPro" id="IPR000639">
    <property type="entry name" value="Epox_hydrolase-like"/>
</dbReference>
<protein>
    <submittedName>
        <fullName evidence="2">Pimeloyl-ACP methyl ester carboxylesterase</fullName>
    </submittedName>
</protein>
<sequence>MEINLSNGEKISYFSYCFNDDKEVNFLIHGNMTSKEIMIKLGKSLGKNFIAPDLRGFGESSYKNRIKSVYDLSEDMALLIKELNLDKINLIGWSLGGGVLMELLKNPEIKNRIKSGVFLSSMGIRGLKKTNDNLGSDLYKSFLNFNIFSAYNDYIKNINRDYLYTYNEMKNLYKSAFFDVEADLRKISIENIFKRVLFNRHMPDSSTIDFFVSQALKQKNLSDVNGAVRSFDYEGKSDVPLFFLHGKYDLVVPLEIMFENLDYFGKNNKYKVFEDSGHCIFVDCYDDLVKTLKDFYGGF</sequence>
<feature type="domain" description="AB hydrolase-1" evidence="1">
    <location>
        <begin position="27"/>
        <end position="283"/>
    </location>
</feature>
<organism evidence="2 3">
    <name type="scientific">Peptoniphilus koenoeneniae</name>
    <dbReference type="NCBI Taxonomy" id="507751"/>
    <lineage>
        <taxon>Bacteria</taxon>
        <taxon>Bacillati</taxon>
        <taxon>Bacillota</taxon>
        <taxon>Tissierellia</taxon>
        <taxon>Tissierellales</taxon>
        <taxon>Peptoniphilaceae</taxon>
        <taxon>Peptoniphilus</taxon>
    </lineage>
</organism>
<name>A0ABU0AV74_9FIRM</name>
<dbReference type="InterPro" id="IPR029058">
    <property type="entry name" value="AB_hydrolase_fold"/>
</dbReference>
<dbReference type="InterPro" id="IPR050266">
    <property type="entry name" value="AB_hydrolase_sf"/>
</dbReference>
<dbReference type="InterPro" id="IPR000073">
    <property type="entry name" value="AB_hydrolase_1"/>
</dbReference>
<proteinExistence type="predicted"/>
<dbReference type="PRINTS" id="PR00412">
    <property type="entry name" value="EPOXHYDRLASE"/>
</dbReference>
<keyword evidence="3" id="KW-1185">Reference proteome</keyword>
<dbReference type="RefSeq" id="WP_023056078.1">
    <property type="nucleotide sequence ID" value="NZ_JAUSTN010000005.1"/>
</dbReference>
<accession>A0ABU0AV74</accession>